<feature type="compositionally biased region" description="Polar residues" evidence="1">
    <location>
        <begin position="486"/>
        <end position="501"/>
    </location>
</feature>
<accession>A0ABR3YTS8</accession>
<feature type="compositionally biased region" description="Basic and acidic residues" evidence="1">
    <location>
        <begin position="58"/>
        <end position="69"/>
    </location>
</feature>
<feature type="compositionally biased region" description="Low complexity" evidence="1">
    <location>
        <begin position="1002"/>
        <end position="1034"/>
    </location>
</feature>
<feature type="compositionally biased region" description="Pro residues" evidence="1">
    <location>
        <begin position="554"/>
        <end position="566"/>
    </location>
</feature>
<feature type="compositionally biased region" description="Polar residues" evidence="1">
    <location>
        <begin position="731"/>
        <end position="740"/>
    </location>
</feature>
<feature type="region of interest" description="Disordered" evidence="1">
    <location>
        <begin position="1148"/>
        <end position="1174"/>
    </location>
</feature>
<dbReference type="EMBL" id="JAWCUI010000053">
    <property type="protein sequence ID" value="KAL1891425.1"/>
    <property type="molecule type" value="Genomic_DNA"/>
</dbReference>
<feature type="domain" description="C2H2-type" evidence="2">
    <location>
        <begin position="824"/>
        <end position="855"/>
    </location>
</feature>
<evidence type="ECO:0000256" key="1">
    <source>
        <dbReference type="SAM" id="MobiDB-lite"/>
    </source>
</evidence>
<dbReference type="Proteomes" id="UP001583186">
    <property type="component" value="Unassembled WGS sequence"/>
</dbReference>
<feature type="domain" description="C2H2-type" evidence="2">
    <location>
        <begin position="791"/>
        <end position="818"/>
    </location>
</feature>
<feature type="compositionally biased region" description="Low complexity" evidence="1">
    <location>
        <begin position="23"/>
        <end position="37"/>
    </location>
</feature>
<feature type="compositionally biased region" description="Basic residues" evidence="1">
    <location>
        <begin position="1"/>
        <end position="11"/>
    </location>
</feature>
<feature type="region of interest" description="Disordered" evidence="1">
    <location>
        <begin position="1189"/>
        <end position="1217"/>
    </location>
</feature>
<name>A0ABR3YTS8_9PEZI</name>
<feature type="compositionally biased region" description="Polar residues" evidence="1">
    <location>
        <begin position="45"/>
        <end position="54"/>
    </location>
</feature>
<dbReference type="PANTHER" id="PTHR23225">
    <property type="entry name" value="ZINC FINGER PROTEIN"/>
    <property type="match status" value="1"/>
</dbReference>
<feature type="region of interest" description="Disordered" evidence="1">
    <location>
        <begin position="967"/>
        <end position="1118"/>
    </location>
</feature>
<feature type="compositionally biased region" description="Low complexity" evidence="1">
    <location>
        <begin position="503"/>
        <end position="553"/>
    </location>
</feature>
<dbReference type="SMART" id="SM00355">
    <property type="entry name" value="ZnF_C2H2"/>
    <property type="match status" value="3"/>
</dbReference>
<feature type="compositionally biased region" description="Polar residues" evidence="1">
    <location>
        <begin position="1200"/>
        <end position="1211"/>
    </location>
</feature>
<evidence type="ECO:0000313" key="3">
    <source>
        <dbReference type="EMBL" id="KAL1891425.1"/>
    </source>
</evidence>
<feature type="region of interest" description="Disordered" evidence="1">
    <location>
        <begin position="320"/>
        <end position="349"/>
    </location>
</feature>
<feature type="compositionally biased region" description="Low complexity" evidence="1">
    <location>
        <begin position="748"/>
        <end position="757"/>
    </location>
</feature>
<feature type="compositionally biased region" description="Polar residues" evidence="1">
    <location>
        <begin position="579"/>
        <end position="588"/>
    </location>
</feature>
<dbReference type="InterPro" id="IPR013087">
    <property type="entry name" value="Znf_C2H2_type"/>
</dbReference>
<evidence type="ECO:0000259" key="2">
    <source>
        <dbReference type="SMART" id="SM00355"/>
    </source>
</evidence>
<feature type="domain" description="C2H2-type" evidence="2">
    <location>
        <begin position="763"/>
        <end position="787"/>
    </location>
</feature>
<keyword evidence="4" id="KW-1185">Reference proteome</keyword>
<organism evidence="3 4">
    <name type="scientific">Sporothrix stenoceras</name>
    <dbReference type="NCBI Taxonomy" id="5173"/>
    <lineage>
        <taxon>Eukaryota</taxon>
        <taxon>Fungi</taxon>
        <taxon>Dikarya</taxon>
        <taxon>Ascomycota</taxon>
        <taxon>Pezizomycotina</taxon>
        <taxon>Sordariomycetes</taxon>
        <taxon>Sordariomycetidae</taxon>
        <taxon>Ophiostomatales</taxon>
        <taxon>Ophiostomataceae</taxon>
        <taxon>Sporothrix</taxon>
    </lineage>
</organism>
<reference evidence="3 4" key="1">
    <citation type="journal article" date="2024" name="IMA Fungus">
        <title>IMA Genome - F19 : A genome assembly and annotation guide to empower mycologists, including annotated draft genome sequences of Ceratocystis pirilliformis, Diaporthe australafricana, Fusarium ophioides, Paecilomyces lecythidis, and Sporothrix stenoceras.</title>
        <authorList>
            <person name="Aylward J."/>
            <person name="Wilson A.M."/>
            <person name="Visagie C.M."/>
            <person name="Spraker J."/>
            <person name="Barnes I."/>
            <person name="Buitendag C."/>
            <person name="Ceriani C."/>
            <person name="Del Mar Angel L."/>
            <person name="du Plessis D."/>
            <person name="Fuchs T."/>
            <person name="Gasser K."/>
            <person name="Kramer D."/>
            <person name="Li W."/>
            <person name="Munsamy K."/>
            <person name="Piso A."/>
            <person name="Price J.L."/>
            <person name="Sonnekus B."/>
            <person name="Thomas C."/>
            <person name="van der Nest A."/>
            <person name="van Dijk A."/>
            <person name="van Heerden A."/>
            <person name="van Vuuren N."/>
            <person name="Yilmaz N."/>
            <person name="Duong T.A."/>
            <person name="van der Merwe N.A."/>
            <person name="Wingfield M.J."/>
            <person name="Wingfield B.D."/>
        </authorList>
    </citation>
    <scope>NUCLEOTIDE SEQUENCE [LARGE SCALE GENOMIC DNA]</scope>
    <source>
        <strain evidence="3 4">CMW 5346</strain>
    </source>
</reference>
<dbReference type="InterPro" id="IPR039970">
    <property type="entry name" value="TF_Grauzone"/>
</dbReference>
<feature type="compositionally biased region" description="Basic and acidic residues" evidence="1">
    <location>
        <begin position="339"/>
        <end position="348"/>
    </location>
</feature>
<protein>
    <recommendedName>
        <fullName evidence="2">C2H2-type domain-containing protein</fullName>
    </recommendedName>
</protein>
<feature type="compositionally biased region" description="Low complexity" evidence="1">
    <location>
        <begin position="974"/>
        <end position="994"/>
    </location>
</feature>
<comment type="caution">
    <text evidence="3">The sequence shown here is derived from an EMBL/GenBank/DDBJ whole genome shotgun (WGS) entry which is preliminary data.</text>
</comment>
<dbReference type="Gene3D" id="3.30.160.60">
    <property type="entry name" value="Classic Zinc Finger"/>
    <property type="match status" value="1"/>
</dbReference>
<feature type="region of interest" description="Disordered" evidence="1">
    <location>
        <begin position="486"/>
        <end position="658"/>
    </location>
</feature>
<feature type="compositionally biased region" description="Polar residues" evidence="1">
    <location>
        <begin position="1052"/>
        <end position="1065"/>
    </location>
</feature>
<evidence type="ECO:0000313" key="4">
    <source>
        <dbReference type="Proteomes" id="UP001583186"/>
    </source>
</evidence>
<sequence length="1217" mass="131861">MDPPNKRRRLAPKLPDPPPSPNKAMAAKATTPAKLAAQSVAPGSEQAQLTSTDAPTPDARDAESGTATERHDFETFAKHLQDAAMYIYHQGQKLPYAKVSALLLKWEDDVTSTADLSSLDRVLRDRYNFSTERWGIPSSPDPVASLRSHIASFLDQASVDHLLIIYYVGHGHNGLDNQLYWSCNAREDSPRLKWNAVRSTIEDSRSDILLLLDSCAPKHMPVSGSNGAKQAIAAYTYDAGPRELGTRTFTSYLAESLQKLGNGRPYNAQHLYDDIVAVQQSYEYHYPPRVKYSPAGKPTPIVPQVPFFFNLTPAKATIDLAPIPRGHPSPQAQNGASSKGHESAETRDAPVISPAAVADKVFNEPRLLVCTTFVGDAGQDMNGFSQWIANTPSLASKVAVEGMFLGPPTVLLISIPQSLWTVIQDAKICFSLGYINSHNLINLYDGLMKSTAAEQPRPNIVASARDIEDGQTLLEAREAAVNNSPTYRNEYHTSPYQQHQVAPQLQEQHSPQSQQQLPPLPPILQHQHQQSPHQQQHQQAPLKFHPSPQHQSTLPPPQLPQLPPPTGHSHQPLPLPVPQRQNSQAHSSSHFHDLGPAGHYEPNGAIRRESIPQLQEHPSQRFASPPHSISLPRIVSRSGSPTLPKDEREDSEEMKEAAEQLKALSHVRPVNGNSPPPFSAGNHLLKIAQDVMKCQTDESTLEDTEMKNGDEGTSSPTKKSKPKKDYRFKTAKSQDGQPTRSRSKSDISQSLPSLQPQTSKPEVQCDWCSHEPFKDHSSLRKHVASAHTRPFPCAFSFAGCTSTFGSKNEWKRHIASQHLCLQYYRCSDCSQGSVDGKGNEFNRKDLFTQHLRRMHAPPYIRKAIQKRDAKVETEWEDYVKEMQKSCCIVRRLPPQRSACPRPDCNRLFEGRSAWDEWTEHVGRHMENGEGEFLGVDDLLVSWALDEGIISRTDDNSYRLCNPMGSGTGGGNNSNGGSIANSNINASTTNSSSNGNGAGTGINNGNATNATTAATASSNDNGSGNGNHSTSNGHSPPSTTTDTAKANAVPQISVATAPTAPNGSPSQRDEKLAMPPTPPPTTTRLQAGEAKKTEVGETADQSKTATGEPAPAENTGSVDATKTADAATLAAADTLAAAAAAAAAAIRSLSEERKTVEPRPAIETNSSPEKMEDLSGLQSITVAAIAAAAALQQQESEKATDINTAPTPNTNGAMDVDG</sequence>
<feature type="compositionally biased region" description="Basic and acidic residues" evidence="1">
    <location>
        <begin position="644"/>
        <end position="658"/>
    </location>
</feature>
<proteinExistence type="predicted"/>
<feature type="region of interest" description="Disordered" evidence="1">
    <location>
        <begin position="1"/>
        <end position="69"/>
    </location>
</feature>
<feature type="region of interest" description="Disordered" evidence="1">
    <location>
        <begin position="699"/>
        <end position="760"/>
    </location>
</feature>
<gene>
    <name evidence="3" type="ORF">Sste5346_007688</name>
</gene>
<dbReference type="PANTHER" id="PTHR23225:SF2">
    <property type="entry name" value="AT09679P-RELATED"/>
    <property type="match status" value="1"/>
</dbReference>